<accession>A0A8X7PGW6</accession>
<dbReference type="Proteomes" id="UP000886595">
    <property type="component" value="Unassembled WGS sequence"/>
</dbReference>
<proteinExistence type="predicted"/>
<reference evidence="1 2" key="1">
    <citation type="submission" date="2020-02" db="EMBL/GenBank/DDBJ databases">
        <authorList>
            <person name="Ma Q."/>
            <person name="Huang Y."/>
            <person name="Song X."/>
            <person name="Pei D."/>
        </authorList>
    </citation>
    <scope>NUCLEOTIDE SEQUENCE [LARGE SCALE GENOMIC DNA]</scope>
    <source>
        <strain evidence="1">Sxm20200214</strain>
        <tissue evidence="1">Leaf</tissue>
    </source>
</reference>
<sequence length="81" mass="9044">MILETAAFAGQLRIIHSEPDGIFSPGILFQLGYTLYPIDTKFSTWAANEGLRFYEAWPGLASPWASTVLLNLFIPDVWLSP</sequence>
<keyword evidence="2" id="KW-1185">Reference proteome</keyword>
<protein>
    <submittedName>
        <fullName evidence="1">Uncharacterized protein</fullName>
    </submittedName>
</protein>
<gene>
    <name evidence="1" type="ORF">Bca52824_081171</name>
</gene>
<name>A0A8X7PGW6_BRACI</name>
<dbReference type="AlphaFoldDB" id="A0A8X7PGW6"/>
<dbReference type="OrthoDB" id="1283468at2759"/>
<dbReference type="EMBL" id="JAAMPC010000016">
    <property type="protein sequence ID" value="KAG2251035.1"/>
    <property type="molecule type" value="Genomic_DNA"/>
</dbReference>
<organism evidence="1 2">
    <name type="scientific">Brassica carinata</name>
    <name type="common">Ethiopian mustard</name>
    <name type="synonym">Abyssinian cabbage</name>
    <dbReference type="NCBI Taxonomy" id="52824"/>
    <lineage>
        <taxon>Eukaryota</taxon>
        <taxon>Viridiplantae</taxon>
        <taxon>Streptophyta</taxon>
        <taxon>Embryophyta</taxon>
        <taxon>Tracheophyta</taxon>
        <taxon>Spermatophyta</taxon>
        <taxon>Magnoliopsida</taxon>
        <taxon>eudicotyledons</taxon>
        <taxon>Gunneridae</taxon>
        <taxon>Pentapetalae</taxon>
        <taxon>rosids</taxon>
        <taxon>malvids</taxon>
        <taxon>Brassicales</taxon>
        <taxon>Brassicaceae</taxon>
        <taxon>Brassiceae</taxon>
        <taxon>Brassica</taxon>
    </lineage>
</organism>
<evidence type="ECO:0000313" key="1">
    <source>
        <dbReference type="EMBL" id="KAG2251035.1"/>
    </source>
</evidence>
<evidence type="ECO:0000313" key="2">
    <source>
        <dbReference type="Proteomes" id="UP000886595"/>
    </source>
</evidence>
<comment type="caution">
    <text evidence="1">The sequence shown here is derived from an EMBL/GenBank/DDBJ whole genome shotgun (WGS) entry which is preliminary data.</text>
</comment>